<keyword evidence="4" id="KW-1185">Reference proteome</keyword>
<reference evidence="3 4" key="1">
    <citation type="journal article" date="2021" name="Elife">
        <title>Chloroplast acquisition without the gene transfer in kleptoplastic sea slugs, Plakobranchus ocellatus.</title>
        <authorList>
            <person name="Maeda T."/>
            <person name="Takahashi S."/>
            <person name="Yoshida T."/>
            <person name="Shimamura S."/>
            <person name="Takaki Y."/>
            <person name="Nagai Y."/>
            <person name="Toyoda A."/>
            <person name="Suzuki Y."/>
            <person name="Arimoto A."/>
            <person name="Ishii H."/>
            <person name="Satoh N."/>
            <person name="Nishiyama T."/>
            <person name="Hasebe M."/>
            <person name="Maruyama T."/>
            <person name="Minagawa J."/>
            <person name="Obokata J."/>
            <person name="Shigenobu S."/>
        </authorList>
    </citation>
    <scope>NUCLEOTIDE SEQUENCE [LARGE SCALE GENOMIC DNA]</scope>
</reference>
<sequence>MSLQQQYEKVLRHPRRMTEIYATAGCLSFLSWCRNCYISTVAGVAMMTEGASTFAQSAGLGALMVATMNLVWGTGCHVTNLVRLRNVSGMSSVTLFFHVAGSSLHCVLWAFVLLCYIGFLDETGGLPRDDKTKQQVDVDSEKRKRGLIDGSRTV</sequence>
<evidence type="ECO:0000313" key="4">
    <source>
        <dbReference type="Proteomes" id="UP000762676"/>
    </source>
</evidence>
<comment type="caution">
    <text evidence="3">The sequence shown here is derived from an EMBL/GenBank/DDBJ whole genome shotgun (WGS) entry which is preliminary data.</text>
</comment>
<dbReference type="AlphaFoldDB" id="A0AAV4H1C5"/>
<feature type="transmembrane region" description="Helical" evidence="2">
    <location>
        <begin position="93"/>
        <end position="119"/>
    </location>
</feature>
<evidence type="ECO:0000256" key="2">
    <source>
        <dbReference type="SAM" id="Phobius"/>
    </source>
</evidence>
<name>A0AAV4H1C5_9GAST</name>
<feature type="region of interest" description="Disordered" evidence="1">
    <location>
        <begin position="130"/>
        <end position="154"/>
    </location>
</feature>
<evidence type="ECO:0000313" key="3">
    <source>
        <dbReference type="EMBL" id="GFR90561.1"/>
    </source>
</evidence>
<feature type="compositionally biased region" description="Basic and acidic residues" evidence="1">
    <location>
        <begin position="130"/>
        <end position="142"/>
    </location>
</feature>
<evidence type="ECO:0000256" key="1">
    <source>
        <dbReference type="SAM" id="MobiDB-lite"/>
    </source>
</evidence>
<dbReference type="Proteomes" id="UP000762676">
    <property type="component" value="Unassembled WGS sequence"/>
</dbReference>
<keyword evidence="2" id="KW-1133">Transmembrane helix</keyword>
<keyword evidence="2 3" id="KW-0812">Transmembrane</keyword>
<dbReference type="EMBL" id="BMAT01001690">
    <property type="protein sequence ID" value="GFR90561.1"/>
    <property type="molecule type" value="Genomic_DNA"/>
</dbReference>
<organism evidence="3 4">
    <name type="scientific">Elysia marginata</name>
    <dbReference type="NCBI Taxonomy" id="1093978"/>
    <lineage>
        <taxon>Eukaryota</taxon>
        <taxon>Metazoa</taxon>
        <taxon>Spiralia</taxon>
        <taxon>Lophotrochozoa</taxon>
        <taxon>Mollusca</taxon>
        <taxon>Gastropoda</taxon>
        <taxon>Heterobranchia</taxon>
        <taxon>Euthyneura</taxon>
        <taxon>Panpulmonata</taxon>
        <taxon>Sacoglossa</taxon>
        <taxon>Placobranchoidea</taxon>
        <taxon>Plakobranchidae</taxon>
        <taxon>Elysia</taxon>
    </lineage>
</organism>
<feature type="transmembrane region" description="Helical" evidence="2">
    <location>
        <begin position="53"/>
        <end position="72"/>
    </location>
</feature>
<accession>A0AAV4H1C5</accession>
<protein>
    <submittedName>
        <fullName evidence="3">Transmembrane protein 160</fullName>
    </submittedName>
</protein>
<keyword evidence="2" id="KW-0472">Membrane</keyword>
<proteinExistence type="predicted"/>
<gene>
    <name evidence="3" type="ORF">ElyMa_000821600</name>
</gene>
<feature type="transmembrane region" description="Helical" evidence="2">
    <location>
        <begin position="20"/>
        <end position="47"/>
    </location>
</feature>